<dbReference type="Proteomes" id="UP000016931">
    <property type="component" value="Unassembled WGS sequence"/>
</dbReference>
<dbReference type="AlphaFoldDB" id="M3DAB6"/>
<keyword evidence="3" id="KW-1185">Reference proteome</keyword>
<reference evidence="2 3" key="1">
    <citation type="journal article" date="2012" name="PLoS Pathog.">
        <title>Diverse lifestyles and strategies of plant pathogenesis encoded in the genomes of eighteen Dothideomycetes fungi.</title>
        <authorList>
            <person name="Ohm R.A."/>
            <person name="Feau N."/>
            <person name="Henrissat B."/>
            <person name="Schoch C.L."/>
            <person name="Horwitz B.A."/>
            <person name="Barry K.W."/>
            <person name="Condon B.J."/>
            <person name="Copeland A.C."/>
            <person name="Dhillon B."/>
            <person name="Glaser F."/>
            <person name="Hesse C.N."/>
            <person name="Kosti I."/>
            <person name="LaButti K."/>
            <person name="Lindquist E.A."/>
            <person name="Lucas S."/>
            <person name="Salamov A.A."/>
            <person name="Bradshaw R.E."/>
            <person name="Ciuffetti L."/>
            <person name="Hamelin R.C."/>
            <person name="Kema G.H.J."/>
            <person name="Lawrence C."/>
            <person name="Scott J.A."/>
            <person name="Spatafora J.W."/>
            <person name="Turgeon B.G."/>
            <person name="de Wit P.J.G.M."/>
            <person name="Zhong S."/>
            <person name="Goodwin S.B."/>
            <person name="Grigoriev I.V."/>
        </authorList>
    </citation>
    <scope>NUCLEOTIDE SEQUENCE [LARGE SCALE GENOMIC DNA]</scope>
    <source>
        <strain evidence="2 3">SO2202</strain>
    </source>
</reference>
<dbReference type="RefSeq" id="XP_016762935.1">
    <property type="nucleotide sequence ID" value="XM_016907618.1"/>
</dbReference>
<accession>M3DAB6</accession>
<feature type="region of interest" description="Disordered" evidence="1">
    <location>
        <begin position="186"/>
        <end position="436"/>
    </location>
</feature>
<sequence>MWSASSGRLGTVHVTLSESYFQDVSGRTSHNKNTPFTQEFDTAYPFETILAILIAIISRLHLPPELAGTRKLAPHPVRNAMASDDNFGPGKHFRNRAEYEAAWAEFDRARSFEDDDDEEDEDGGPSFIPRSDPNDPSRIFLRPAPRSPDALLRNLSLTDEQRRQQLQPPSIPTPAVVRPAPKHFRQIIPLPPRPPASVHPSQKHFREPIPLPPRPTAAGVPGQTPSNRSGRQQYFSHAIPIVAPPSGPRSNLPSAPALTIQTSLPPPPPPPPPPPQAPRTKRTKRSNNFMRLPREYPRPNPQQFGDNNTGALIPYTSQAIRHVPSHPSHHPLPPPNSLVQAPYSDRINPTAPANPVVQEEDALSSPEELRRRDEETFTSSSNNREAESFSALERQTDSSSSTYDTASEDVRGRRAGWGEILPGEESWAAKRGGRGM</sequence>
<dbReference type="EMBL" id="KB456262">
    <property type="protein sequence ID" value="EMF14814.1"/>
    <property type="molecule type" value="Genomic_DNA"/>
</dbReference>
<feature type="compositionally biased region" description="Polar residues" evidence="1">
    <location>
        <begin position="248"/>
        <end position="263"/>
    </location>
</feature>
<evidence type="ECO:0000313" key="2">
    <source>
        <dbReference type="EMBL" id="EMF14814.1"/>
    </source>
</evidence>
<feature type="compositionally biased region" description="Polar residues" evidence="1">
    <location>
        <begin position="223"/>
        <end position="235"/>
    </location>
</feature>
<evidence type="ECO:0000256" key="1">
    <source>
        <dbReference type="SAM" id="MobiDB-lite"/>
    </source>
</evidence>
<organism evidence="2 3">
    <name type="scientific">Sphaerulina musiva (strain SO2202)</name>
    <name type="common">Poplar stem canker fungus</name>
    <name type="synonym">Septoria musiva</name>
    <dbReference type="NCBI Taxonomy" id="692275"/>
    <lineage>
        <taxon>Eukaryota</taxon>
        <taxon>Fungi</taxon>
        <taxon>Dikarya</taxon>
        <taxon>Ascomycota</taxon>
        <taxon>Pezizomycotina</taxon>
        <taxon>Dothideomycetes</taxon>
        <taxon>Dothideomycetidae</taxon>
        <taxon>Mycosphaerellales</taxon>
        <taxon>Mycosphaerellaceae</taxon>
        <taxon>Sphaerulina</taxon>
    </lineage>
</organism>
<feature type="region of interest" description="Disordered" evidence="1">
    <location>
        <begin position="108"/>
        <end position="145"/>
    </location>
</feature>
<dbReference type="HOGENOM" id="CLU_628771_0_0_1"/>
<feature type="compositionally biased region" description="Acidic residues" evidence="1">
    <location>
        <begin position="113"/>
        <end position="123"/>
    </location>
</feature>
<dbReference type="GeneID" id="27904755"/>
<proteinExistence type="predicted"/>
<feature type="compositionally biased region" description="Polar residues" evidence="1">
    <location>
        <begin position="301"/>
        <end position="319"/>
    </location>
</feature>
<gene>
    <name evidence="2" type="ORF">SEPMUDRAFT_155439</name>
</gene>
<protein>
    <submittedName>
        <fullName evidence="2">Uncharacterized protein</fullName>
    </submittedName>
</protein>
<evidence type="ECO:0000313" key="3">
    <source>
        <dbReference type="Proteomes" id="UP000016931"/>
    </source>
</evidence>
<feature type="compositionally biased region" description="Pro residues" evidence="1">
    <location>
        <begin position="264"/>
        <end position="277"/>
    </location>
</feature>
<name>M3DAB6_SPHMS</name>